<dbReference type="SUPFAM" id="SSF48498">
    <property type="entry name" value="Tetracyclin repressor-like, C-terminal domain"/>
    <property type="match status" value="1"/>
</dbReference>
<feature type="region of interest" description="Disordered" evidence="1">
    <location>
        <begin position="17"/>
        <end position="36"/>
    </location>
</feature>
<comment type="caution">
    <text evidence="3">The sequence shown here is derived from an EMBL/GenBank/DDBJ whole genome shotgun (WGS) entry which is preliminary data.</text>
</comment>
<evidence type="ECO:0000256" key="1">
    <source>
        <dbReference type="SAM" id="MobiDB-lite"/>
    </source>
</evidence>
<evidence type="ECO:0000313" key="3">
    <source>
        <dbReference type="EMBL" id="MBC9717503.1"/>
    </source>
</evidence>
<feature type="domain" description="BetI-type transcriptional repressor C-terminal" evidence="2">
    <location>
        <begin position="61"/>
        <end position="170"/>
    </location>
</feature>
<evidence type="ECO:0000313" key="4">
    <source>
        <dbReference type="Proteomes" id="UP000642284"/>
    </source>
</evidence>
<dbReference type="Gene3D" id="1.10.357.10">
    <property type="entry name" value="Tetracycline Repressor, domain 2"/>
    <property type="match status" value="1"/>
</dbReference>
<accession>A0ABR7ST84</accession>
<sequence length="175" mass="18903">MTGSGCADASRVATRQLLHAQATAPAPGDHPSSPAKTLEFISDRAERYTTQHDRDGKPLGPREELEQTLLLELQDTTEVRENSSAWGELRACAVFDEVLREELARVTLVWVQEVAGLLGRVQPTAPPAALAAAAERLTALLEGLSMRWLSGTLRIGHARALMGDAIDAEIETLGR</sequence>
<reference evidence="3 4" key="1">
    <citation type="submission" date="2020-08" db="EMBL/GenBank/DDBJ databases">
        <title>Genemic of Streptomyces polyaspartic.</title>
        <authorList>
            <person name="Liu W."/>
        </authorList>
    </citation>
    <scope>NUCLEOTIDE SEQUENCE [LARGE SCALE GENOMIC DNA]</scope>
    <source>
        <strain evidence="3 4">TRM66268-LWL</strain>
    </source>
</reference>
<dbReference type="InterPro" id="IPR036271">
    <property type="entry name" value="Tet_transcr_reg_TetR-rel_C_sf"/>
</dbReference>
<proteinExistence type="predicted"/>
<dbReference type="Proteomes" id="UP000642284">
    <property type="component" value="Unassembled WGS sequence"/>
</dbReference>
<protein>
    <submittedName>
        <fullName evidence="3">TetR family transcriptional regulator C-terminal domain-containing protein</fullName>
    </submittedName>
</protein>
<keyword evidence="4" id="KW-1185">Reference proteome</keyword>
<dbReference type="Pfam" id="PF13977">
    <property type="entry name" value="TetR_C_6"/>
    <property type="match status" value="1"/>
</dbReference>
<dbReference type="EMBL" id="JACTVJ010000019">
    <property type="protein sequence ID" value="MBC9717503.1"/>
    <property type="molecule type" value="Genomic_DNA"/>
</dbReference>
<name>A0ABR7ST84_9ACTN</name>
<dbReference type="InterPro" id="IPR039538">
    <property type="entry name" value="BetI_C"/>
</dbReference>
<organism evidence="3 4">
    <name type="scientific">Streptomyces polyasparticus</name>
    <dbReference type="NCBI Taxonomy" id="2767826"/>
    <lineage>
        <taxon>Bacteria</taxon>
        <taxon>Bacillati</taxon>
        <taxon>Actinomycetota</taxon>
        <taxon>Actinomycetes</taxon>
        <taxon>Kitasatosporales</taxon>
        <taxon>Streptomycetaceae</taxon>
        <taxon>Streptomyces</taxon>
    </lineage>
</organism>
<gene>
    <name evidence="3" type="ORF">H9Y04_33735</name>
</gene>
<evidence type="ECO:0000259" key="2">
    <source>
        <dbReference type="Pfam" id="PF13977"/>
    </source>
</evidence>